<dbReference type="KEGG" id="aaf:AURANDRAFT_69008"/>
<evidence type="ECO:0000313" key="2">
    <source>
        <dbReference type="Proteomes" id="UP000002729"/>
    </source>
</evidence>
<feature type="non-terminal residue" evidence="1">
    <location>
        <position position="485"/>
    </location>
</feature>
<proteinExistence type="predicted"/>
<dbReference type="InterPro" id="IPR029063">
    <property type="entry name" value="SAM-dependent_MTases_sf"/>
</dbReference>
<dbReference type="SUPFAM" id="SSF53335">
    <property type="entry name" value="S-adenosyl-L-methionine-dependent methyltransferases"/>
    <property type="match status" value="1"/>
</dbReference>
<dbReference type="GeneID" id="20227178"/>
<dbReference type="AlphaFoldDB" id="F0YRG0"/>
<organism evidence="2">
    <name type="scientific">Aureococcus anophagefferens</name>
    <name type="common">Harmful bloom alga</name>
    <dbReference type="NCBI Taxonomy" id="44056"/>
    <lineage>
        <taxon>Eukaryota</taxon>
        <taxon>Sar</taxon>
        <taxon>Stramenopiles</taxon>
        <taxon>Ochrophyta</taxon>
        <taxon>Pelagophyceae</taxon>
        <taxon>Pelagomonadales</taxon>
        <taxon>Pelagomonadaceae</taxon>
        <taxon>Aureococcus</taxon>
    </lineage>
</organism>
<dbReference type="RefSeq" id="XP_009043001.1">
    <property type="nucleotide sequence ID" value="XM_009044753.1"/>
</dbReference>
<dbReference type="EMBL" id="GL833634">
    <property type="protein sequence ID" value="EGB02299.1"/>
    <property type="molecule type" value="Genomic_DNA"/>
</dbReference>
<name>F0YRG0_AURAN</name>
<accession>F0YRG0</accession>
<keyword evidence="2" id="KW-1185">Reference proteome</keyword>
<reference evidence="1 2" key="1">
    <citation type="journal article" date="2011" name="Proc. Natl. Acad. Sci. U.S.A.">
        <title>Niche of harmful alga Aureococcus anophagefferens revealed through ecogenomics.</title>
        <authorList>
            <person name="Gobler C.J."/>
            <person name="Berry D.L."/>
            <person name="Dyhrman S.T."/>
            <person name="Wilhelm S.W."/>
            <person name="Salamov A."/>
            <person name="Lobanov A.V."/>
            <person name="Zhang Y."/>
            <person name="Collier J.L."/>
            <person name="Wurch L.L."/>
            <person name="Kustka A.B."/>
            <person name="Dill B.D."/>
            <person name="Shah M."/>
            <person name="VerBerkmoes N.C."/>
            <person name="Kuo A."/>
            <person name="Terry A."/>
            <person name="Pangilinan J."/>
            <person name="Lindquist E.A."/>
            <person name="Lucas S."/>
            <person name="Paulsen I.T."/>
            <person name="Hattenrath-Lehmann T.K."/>
            <person name="Talmage S.C."/>
            <person name="Walker E.A."/>
            <person name="Koch F."/>
            <person name="Burson A.M."/>
            <person name="Marcoval M.A."/>
            <person name="Tang Y.Z."/>
            <person name="Lecleir G.R."/>
            <person name="Coyne K.J."/>
            <person name="Berg G.M."/>
            <person name="Bertrand E.M."/>
            <person name="Saito M.A."/>
            <person name="Gladyshev V.N."/>
            <person name="Grigoriev I.V."/>
        </authorList>
    </citation>
    <scope>NUCLEOTIDE SEQUENCE [LARGE SCALE GENOMIC DNA]</scope>
    <source>
        <strain evidence="2">CCMP 1984</strain>
    </source>
</reference>
<protein>
    <submittedName>
        <fullName evidence="1">Uncharacterized protein</fullName>
    </submittedName>
</protein>
<dbReference type="InParanoid" id="F0YRG0"/>
<dbReference type="Proteomes" id="UP000002729">
    <property type="component" value="Unassembled WGS sequence"/>
</dbReference>
<gene>
    <name evidence="1" type="ORF">AURANDRAFT_69008</name>
</gene>
<evidence type="ECO:0000313" key="1">
    <source>
        <dbReference type="EMBL" id="EGB02299.1"/>
    </source>
</evidence>
<sequence>MNGVEIRPARALERSLQSGGEDLRPKRKDIVFSKYCSHGPLAKDIRLCVDPCRQPTCVWCKQHGVFDYKNRTTFERDSLPEVANTWVSDDIHMAKTLAREDVSTSMKATMDLISEYIPREQWSSMYWHASPSCIEGSTANMQKRNVKEFVKLTLWTLSLMKQCRPGMWTLEQIPVIARYVMLETPYAEVLNMREFTAQTSDRKRLIASKRDLKLQKLSAEEYKEKFISPKRMLMEAYDLMDKEIELIRNGHNYVRSAEEPAYTITGNPIQYGPQGPDMKPVKTPELLRMMDIKKGDFQFPDDLNATMMLKLCCQCIPPSFSEEMTVAVLNTWHDANKKNIHNHFEDIFHGFGVESEIFAGDPMAMRTGWDELRDNVVPDIAMVMDQDTWRIGRVAEHDHEKKRKLVCLAYNMAVAWYDEDAVCKPDGRLNTRHMTKEDLAKASVKAHTMQTEYAQEPLNMSVIDLPDICKDVRPRPDRNREDPKY</sequence>